<evidence type="ECO:0000256" key="8">
    <source>
        <dbReference type="ARBA" id="ARBA00022737"/>
    </source>
</evidence>
<dbReference type="AlphaFoldDB" id="A0A4Y4DU12"/>
<feature type="binding site" evidence="11">
    <location>
        <position position="566"/>
    </location>
    <ligand>
        <name>L-homocysteine</name>
        <dbReference type="ChEBI" id="CHEBI:58199"/>
    </ligand>
</feature>
<dbReference type="HAMAP" id="MF_00172">
    <property type="entry name" value="Meth_synth"/>
    <property type="match status" value="1"/>
</dbReference>
<keyword evidence="8 11" id="KW-0677">Repeat</keyword>
<evidence type="ECO:0000256" key="10">
    <source>
        <dbReference type="ARBA" id="ARBA00023167"/>
    </source>
</evidence>
<accession>A0A4Y4DU12</accession>
<comment type="function">
    <text evidence="1 11">Catalyzes the transfer of a methyl group from 5-methyltetrahydrofolate to homocysteine resulting in methionine formation.</text>
</comment>
<comment type="similarity">
    <text evidence="3 11">Belongs to the vitamin-B12 independent methionine synthase family.</text>
</comment>
<dbReference type="RefSeq" id="WP_141387195.1">
    <property type="nucleotide sequence ID" value="NZ_BJNZ01000001.1"/>
</dbReference>
<keyword evidence="7 11" id="KW-0479">Metal-binding</keyword>
<dbReference type="InterPro" id="IPR002629">
    <property type="entry name" value="Met_Synth_C/arc"/>
</dbReference>
<evidence type="ECO:0000256" key="1">
    <source>
        <dbReference type="ARBA" id="ARBA00002777"/>
    </source>
</evidence>
<evidence type="ECO:0000313" key="14">
    <source>
        <dbReference type="EMBL" id="GED08127.1"/>
    </source>
</evidence>
<name>A0A4Y4DU12_CELCE</name>
<dbReference type="CDD" id="cd03311">
    <property type="entry name" value="CIMS_C_terminal_like"/>
    <property type="match status" value="1"/>
</dbReference>
<dbReference type="GO" id="GO:0032259">
    <property type="term" value="P:methylation"/>
    <property type="evidence" value="ECO:0007669"/>
    <property type="project" value="UniProtKB-KW"/>
</dbReference>
<dbReference type="EC" id="2.1.1.14" evidence="11"/>
<evidence type="ECO:0000256" key="9">
    <source>
        <dbReference type="ARBA" id="ARBA00022833"/>
    </source>
</evidence>
<feature type="domain" description="Cobalamin-independent methionine synthase MetE N-terminal" evidence="13">
    <location>
        <begin position="25"/>
        <end position="262"/>
    </location>
</feature>
<feature type="domain" description="Cobalamin-independent methionine synthase MetE N-terminal" evidence="13">
    <location>
        <begin position="313"/>
        <end position="380"/>
    </location>
</feature>
<dbReference type="InterPro" id="IPR006276">
    <property type="entry name" value="Cobalamin-indep_Met_synthase"/>
</dbReference>
<gene>
    <name evidence="11" type="primary">metE</name>
    <name evidence="14" type="ORF">CCE02nite_01260</name>
</gene>
<evidence type="ECO:0000313" key="15">
    <source>
        <dbReference type="Proteomes" id="UP000316659"/>
    </source>
</evidence>
<feature type="binding site" evidence="11">
    <location>
        <position position="138"/>
    </location>
    <ligand>
        <name>5-methyltetrahydropteroyltri-L-glutamate</name>
        <dbReference type="ChEBI" id="CHEBI:58207"/>
    </ligand>
</feature>
<feature type="binding site" evidence="11">
    <location>
        <position position="723"/>
    </location>
    <ligand>
        <name>Zn(2+)</name>
        <dbReference type="ChEBI" id="CHEBI:29105"/>
        <note>catalytic</note>
    </ligand>
</feature>
<dbReference type="CDD" id="cd03312">
    <property type="entry name" value="CIMS_N_terminal_like"/>
    <property type="match status" value="1"/>
</dbReference>
<evidence type="ECO:0000256" key="3">
    <source>
        <dbReference type="ARBA" id="ARBA00009553"/>
    </source>
</evidence>
<feature type="binding site" evidence="11">
    <location>
        <position position="681"/>
    </location>
    <ligand>
        <name>L-methionine</name>
        <dbReference type="ChEBI" id="CHEBI:57844"/>
    </ligand>
</feature>
<evidence type="ECO:0000259" key="12">
    <source>
        <dbReference type="Pfam" id="PF01717"/>
    </source>
</evidence>
<feature type="active site" description="Proton donor" evidence="11">
    <location>
        <position position="776"/>
    </location>
</feature>
<comment type="caution">
    <text evidence="14">The sequence shown here is derived from an EMBL/GenBank/DDBJ whole genome shotgun (WGS) entry which is preliminary data.</text>
</comment>
<feature type="binding site" evidence="11">
    <location>
        <position position="681"/>
    </location>
    <ligand>
        <name>L-homocysteine</name>
        <dbReference type="ChEBI" id="CHEBI:58199"/>
    </ligand>
</feature>
<dbReference type="EMBL" id="BJNZ01000001">
    <property type="protein sequence ID" value="GED08127.1"/>
    <property type="molecule type" value="Genomic_DNA"/>
</dbReference>
<feature type="binding site" evidence="11">
    <location>
        <begin position="513"/>
        <end position="515"/>
    </location>
    <ligand>
        <name>L-methionine</name>
        <dbReference type="ChEBI" id="CHEBI:57844"/>
    </ligand>
</feature>
<evidence type="ECO:0000256" key="7">
    <source>
        <dbReference type="ARBA" id="ARBA00022723"/>
    </source>
</evidence>
<comment type="cofactor">
    <cofactor evidence="11">
        <name>Zn(2+)</name>
        <dbReference type="ChEBI" id="CHEBI:29105"/>
    </cofactor>
    <text evidence="11">Binds 1 zinc ion per subunit.</text>
</comment>
<evidence type="ECO:0000256" key="2">
    <source>
        <dbReference type="ARBA" id="ARBA00004681"/>
    </source>
</evidence>
<dbReference type="GO" id="GO:0003871">
    <property type="term" value="F:5-methyltetrahydropteroyltriglutamate-homocysteine S-methyltransferase activity"/>
    <property type="evidence" value="ECO:0007669"/>
    <property type="project" value="UniProtKB-UniRule"/>
</dbReference>
<dbReference type="SUPFAM" id="SSF51726">
    <property type="entry name" value="UROD/MetE-like"/>
    <property type="match status" value="2"/>
</dbReference>
<evidence type="ECO:0000259" key="13">
    <source>
        <dbReference type="Pfam" id="PF08267"/>
    </source>
</evidence>
<feature type="binding site" evidence="11">
    <location>
        <position position="747"/>
    </location>
    <ligand>
        <name>Zn(2+)</name>
        <dbReference type="ChEBI" id="CHEBI:29105"/>
        <note>catalytic</note>
    </ligand>
</feature>
<feature type="binding site" evidence="11">
    <location>
        <begin position="597"/>
        <end position="598"/>
    </location>
    <ligand>
        <name>5-methyltetrahydropteroyltri-L-glutamate</name>
        <dbReference type="ChEBI" id="CHEBI:58207"/>
    </ligand>
</feature>
<dbReference type="Pfam" id="PF08267">
    <property type="entry name" value="Meth_synt_1"/>
    <property type="match status" value="2"/>
</dbReference>
<feature type="binding site" evidence="11">
    <location>
        <position position="687"/>
    </location>
    <ligand>
        <name>5-methyltetrahydropteroyltri-L-glutamate</name>
        <dbReference type="ChEBI" id="CHEBI:58207"/>
    </ligand>
</feature>
<dbReference type="PANTHER" id="PTHR30519">
    <property type="entry name" value="5-METHYLTETRAHYDROPTEROYLTRIGLUTAMATE--HOMOCYSTEINE METHYLTRANSFERASE"/>
    <property type="match status" value="1"/>
</dbReference>
<comment type="pathway">
    <text evidence="2 11">Amino-acid biosynthesis; L-methionine biosynthesis via de novo pathway; L-methionine from L-homocysteine (MetE route): step 1/1.</text>
</comment>
<evidence type="ECO:0000256" key="5">
    <source>
        <dbReference type="ARBA" id="ARBA00022605"/>
    </source>
</evidence>
<keyword evidence="10 11" id="KW-0486">Methionine biosynthesis</keyword>
<evidence type="ECO:0000256" key="6">
    <source>
        <dbReference type="ARBA" id="ARBA00022679"/>
    </source>
</evidence>
<keyword evidence="9 11" id="KW-0862">Zinc</keyword>
<dbReference type="Pfam" id="PF01717">
    <property type="entry name" value="Meth_synt_2"/>
    <property type="match status" value="1"/>
</dbReference>
<comment type="catalytic activity">
    <reaction evidence="11">
        <text>5-methyltetrahydropteroyltri-L-glutamate + L-homocysteine = tetrahydropteroyltri-L-glutamate + L-methionine</text>
        <dbReference type="Rhea" id="RHEA:21196"/>
        <dbReference type="ChEBI" id="CHEBI:57844"/>
        <dbReference type="ChEBI" id="CHEBI:58140"/>
        <dbReference type="ChEBI" id="CHEBI:58199"/>
        <dbReference type="ChEBI" id="CHEBI:58207"/>
        <dbReference type="EC" id="2.1.1.14"/>
    </reaction>
</comment>
<dbReference type="GO" id="GO:0008270">
    <property type="term" value="F:zinc ion binding"/>
    <property type="evidence" value="ECO:0007669"/>
    <property type="project" value="InterPro"/>
</dbReference>
<evidence type="ECO:0000256" key="4">
    <source>
        <dbReference type="ARBA" id="ARBA00022603"/>
    </source>
</evidence>
<feature type="binding site" evidence="11">
    <location>
        <position position="808"/>
    </location>
    <ligand>
        <name>Zn(2+)</name>
        <dbReference type="ChEBI" id="CHEBI:29105"/>
        <note>catalytic</note>
    </ligand>
</feature>
<dbReference type="InterPro" id="IPR038071">
    <property type="entry name" value="UROD/MetE-like_sf"/>
</dbReference>
<feature type="binding site" evidence="11">
    <location>
        <begin position="513"/>
        <end position="515"/>
    </location>
    <ligand>
        <name>L-homocysteine</name>
        <dbReference type="ChEBI" id="CHEBI:58199"/>
    </ligand>
</feature>
<dbReference type="InterPro" id="IPR013215">
    <property type="entry name" value="Cbl-indep_Met_Synth_N"/>
</dbReference>
<keyword evidence="5 11" id="KW-0028">Amino-acid biosynthesis</keyword>
<organism evidence="14 15">
    <name type="scientific">Cellulosimicrobium cellulans</name>
    <name type="common">Arthrobacter luteus</name>
    <dbReference type="NCBI Taxonomy" id="1710"/>
    <lineage>
        <taxon>Bacteria</taxon>
        <taxon>Bacillati</taxon>
        <taxon>Actinomycetota</taxon>
        <taxon>Actinomycetes</taxon>
        <taxon>Micrococcales</taxon>
        <taxon>Promicromonosporaceae</taxon>
        <taxon>Cellulosimicrobium</taxon>
    </lineage>
</organism>
<feature type="binding site" evidence="11">
    <location>
        <position position="643"/>
    </location>
    <ligand>
        <name>5-methyltetrahydropteroyltri-L-glutamate</name>
        <dbReference type="ChEBI" id="CHEBI:58207"/>
    </ligand>
</feature>
<dbReference type="NCBIfam" id="NF003556">
    <property type="entry name" value="PRK05222.1"/>
    <property type="match status" value="1"/>
</dbReference>
<keyword evidence="6 11" id="KW-0808">Transferase</keyword>
<dbReference type="Gene3D" id="3.20.20.210">
    <property type="match status" value="2"/>
</dbReference>
<feature type="binding site" evidence="11">
    <location>
        <begin position="36"/>
        <end position="39"/>
    </location>
    <ligand>
        <name>5-methyltetrahydropteroyltri-L-glutamate</name>
        <dbReference type="ChEBI" id="CHEBI:58207"/>
    </ligand>
</feature>
<dbReference type="Proteomes" id="UP000316659">
    <property type="component" value="Unassembled WGS sequence"/>
</dbReference>
<dbReference type="UniPathway" id="UPA00051">
    <property type="reaction ID" value="UER00082"/>
</dbReference>
<sequence length="838" mass="88285">MATSVPSPTQNPVAPPVGTAFPAGTVLGYPRIGRRRELKKAVEAFWAGTTSAEELEATARELRLATVRRLVDLGLGADDASVPGSFSFYDQVLDVAAALGAVPSRFASLTDDAGRLDLAGYFTVARGQGDDAPLEMTKWFDTNYHYLVPEIGPDTPIRFVDDRVVREFVEAQEAGVVTRPVVVGPVTFLALSKPADDAPAGFSPLDRLDDVVAAYADLLRALAAAGAPWVQLDEPILVTDSVDVPFADVAAAVKSAYRALATDLRPVPSPGLDATPTAGWPATPGSAVGVRPAILLAAPFGGLQAGAETAGGAARDGLALLAGTDVDAIAIDLVKGAVPTAADGGVPGLAGKTLVAGVIDGHNVWRADLAAKLEVVDAVEGLGAGAVSVGTSTSLLHVPHDVEDEAFAEAGTASGTTLDPRLRDWLAFADQKVGEVATLARALTEGRDAVAAQIEASRAAVASRAEASGVVVPAVRERAAALTDADFSRGDYAERAAAQQERLNLPLLPTTTIGSFPQTPEIRRARAQWTKGDLSDADYTTTMREEIARVVALQEELGLDVLVHGEPERNDMVQYFAEHLDGFAVTANGWVQSYGSRCVRPPILWGDVTRPAPITVEWSSYTASLTEKPVKGMLTGPVTILAWSFVRDDQPLGDTANQVGLALRDEIADLESAGIGIVQVDEPALRELLPLRKADQPAYLDWSVGSFRLATSGVEAATQIHTHLCYSEFGEVIGAIDGLDADVTSVEAARSRMEIVPELRDAGYARGIGPGVYDIHSPRVPSTEEVTELLELAVKSIDPKVVWVNPDCGLKTRRYEETVPSLEHLVAATKAVRATLAT</sequence>
<feature type="binding site" evidence="11">
    <location>
        <position position="725"/>
    </location>
    <ligand>
        <name>Zn(2+)</name>
        <dbReference type="ChEBI" id="CHEBI:29105"/>
        <note>catalytic</note>
    </ligand>
</feature>
<evidence type="ECO:0000256" key="11">
    <source>
        <dbReference type="HAMAP-Rule" id="MF_00172"/>
    </source>
</evidence>
<feature type="domain" description="Cobalamin-independent methionine synthase MetE C-terminal/archaeal" evidence="12">
    <location>
        <begin position="508"/>
        <end position="830"/>
    </location>
</feature>
<feature type="binding site" evidence="11">
    <location>
        <position position="566"/>
    </location>
    <ligand>
        <name>L-methionine</name>
        <dbReference type="ChEBI" id="CHEBI:57844"/>
    </ligand>
</feature>
<reference evidence="14 15" key="1">
    <citation type="submission" date="2019-06" db="EMBL/GenBank/DDBJ databases">
        <title>Whole genome shotgun sequence of Cellulosimicrobium cellulans NBRC 15516.</title>
        <authorList>
            <person name="Hosoyama A."/>
            <person name="Uohara A."/>
            <person name="Ohji S."/>
            <person name="Ichikawa N."/>
        </authorList>
    </citation>
    <scope>NUCLEOTIDE SEQUENCE [LARGE SCALE GENOMIC DNA]</scope>
    <source>
        <strain evidence="14 15">NBRC 15516</strain>
    </source>
</reference>
<keyword evidence="4 11" id="KW-0489">Methyltransferase</keyword>
<dbReference type="GO" id="GO:0009086">
    <property type="term" value="P:methionine biosynthetic process"/>
    <property type="evidence" value="ECO:0007669"/>
    <property type="project" value="UniProtKB-UniRule"/>
</dbReference>
<protein>
    <recommendedName>
        <fullName evidence="11">5-methyltetrahydropteroyltriglutamate--homocysteine methyltransferase</fullName>
        <ecNumber evidence="11">2.1.1.14</ecNumber>
    </recommendedName>
    <alternativeName>
        <fullName evidence="11">Cobalamin-independent methionine synthase</fullName>
    </alternativeName>
    <alternativeName>
        <fullName evidence="11">Methionine synthase, vitamin-B12 independent isozyme</fullName>
    </alternativeName>
</protein>
<proteinExistence type="inferred from homology"/>